<feature type="transmembrane region" description="Helical" evidence="1">
    <location>
        <begin position="119"/>
        <end position="137"/>
    </location>
</feature>
<accession>A0ABW5GPS1</accession>
<feature type="transmembrane region" description="Helical" evidence="1">
    <location>
        <begin position="54"/>
        <end position="79"/>
    </location>
</feature>
<keyword evidence="1" id="KW-0812">Transmembrane</keyword>
<organism evidence="2 3">
    <name type="scientific">Amycolatopsis samaneae</name>
    <dbReference type="NCBI Taxonomy" id="664691"/>
    <lineage>
        <taxon>Bacteria</taxon>
        <taxon>Bacillati</taxon>
        <taxon>Actinomycetota</taxon>
        <taxon>Actinomycetes</taxon>
        <taxon>Pseudonocardiales</taxon>
        <taxon>Pseudonocardiaceae</taxon>
        <taxon>Amycolatopsis</taxon>
    </lineage>
</organism>
<keyword evidence="1" id="KW-1133">Transmembrane helix</keyword>
<feature type="transmembrane region" description="Helical" evidence="1">
    <location>
        <begin position="12"/>
        <end position="34"/>
    </location>
</feature>
<comment type="caution">
    <text evidence="2">The sequence shown here is derived from an EMBL/GenBank/DDBJ whole genome shotgun (WGS) entry which is preliminary data.</text>
</comment>
<evidence type="ECO:0000256" key="1">
    <source>
        <dbReference type="SAM" id="Phobius"/>
    </source>
</evidence>
<keyword evidence="1" id="KW-0472">Membrane</keyword>
<evidence type="ECO:0000313" key="2">
    <source>
        <dbReference type="EMBL" id="MFD2462799.1"/>
    </source>
</evidence>
<evidence type="ECO:0008006" key="4">
    <source>
        <dbReference type="Google" id="ProtNLM"/>
    </source>
</evidence>
<keyword evidence="3" id="KW-1185">Reference proteome</keyword>
<dbReference type="RefSeq" id="WP_345393288.1">
    <property type="nucleotide sequence ID" value="NZ_BAABHG010000005.1"/>
</dbReference>
<protein>
    <recommendedName>
        <fullName evidence="4">Integral membrane protein</fullName>
    </recommendedName>
</protein>
<proteinExistence type="predicted"/>
<name>A0ABW5GPS1_9PSEU</name>
<feature type="transmembrane region" description="Helical" evidence="1">
    <location>
        <begin position="86"/>
        <end position="107"/>
    </location>
</feature>
<evidence type="ECO:0000313" key="3">
    <source>
        <dbReference type="Proteomes" id="UP001597419"/>
    </source>
</evidence>
<dbReference type="Proteomes" id="UP001597419">
    <property type="component" value="Unassembled WGS sequence"/>
</dbReference>
<reference evidence="3" key="1">
    <citation type="journal article" date="2019" name="Int. J. Syst. Evol. Microbiol.">
        <title>The Global Catalogue of Microorganisms (GCM) 10K type strain sequencing project: providing services to taxonomists for standard genome sequencing and annotation.</title>
        <authorList>
            <consortium name="The Broad Institute Genomics Platform"/>
            <consortium name="The Broad Institute Genome Sequencing Center for Infectious Disease"/>
            <person name="Wu L."/>
            <person name="Ma J."/>
        </authorList>
    </citation>
    <scope>NUCLEOTIDE SEQUENCE [LARGE SCALE GENOMIC DNA]</scope>
    <source>
        <strain evidence="3">CGMCC 4.7643</strain>
    </source>
</reference>
<gene>
    <name evidence="2" type="ORF">ACFSYJ_29600</name>
</gene>
<dbReference type="EMBL" id="JBHUKU010000020">
    <property type="protein sequence ID" value="MFD2462799.1"/>
    <property type="molecule type" value="Genomic_DNA"/>
</dbReference>
<sequence length="154" mass="17275">MDKHRPDRPPVLTWMRYLGIGCALWAVLSLFVDFSGAPVLEPDPDTSFADSEDFRAFVFMLVVAIVTVQAIAWIWLVFLAHRGRNWARVALTVFAAFWLALIGWSIAEPVGPGEQRWTVTDLVQLVLVLATVSTLYTRSANRFFRPRVPSAGQA</sequence>